<evidence type="ECO:0000256" key="4">
    <source>
        <dbReference type="ARBA" id="ARBA00022691"/>
    </source>
</evidence>
<comment type="catalytic activity">
    <reaction evidence="6">
        <text>adenosine(37) in tRNA1(Val) + S-adenosyl-L-methionine = N(6)-methyladenosine(37) in tRNA1(Val) + S-adenosyl-L-homocysteine + H(+)</text>
        <dbReference type="Rhea" id="RHEA:43160"/>
        <dbReference type="Rhea" id="RHEA-COMP:10369"/>
        <dbReference type="Rhea" id="RHEA-COMP:10370"/>
        <dbReference type="ChEBI" id="CHEBI:15378"/>
        <dbReference type="ChEBI" id="CHEBI:57856"/>
        <dbReference type="ChEBI" id="CHEBI:59789"/>
        <dbReference type="ChEBI" id="CHEBI:74411"/>
        <dbReference type="ChEBI" id="CHEBI:74449"/>
        <dbReference type="EC" id="2.1.1.223"/>
    </reaction>
</comment>
<comment type="caution">
    <text evidence="8">The sequence shown here is derived from an EMBL/GenBank/DDBJ whole genome shotgun (WGS) entry which is preliminary data.</text>
</comment>
<comment type="similarity">
    <text evidence="6">Belongs to the methyltransferase superfamily. tRNA (adenine-N(6)-)-methyltransferase family.</text>
</comment>
<dbReference type="InterPro" id="IPR007848">
    <property type="entry name" value="Small_mtfrase_dom"/>
</dbReference>
<dbReference type="EC" id="2.1.1.223" evidence="6"/>
<organism evidence="8 9">
    <name type="scientific">Segatella buccae</name>
    <dbReference type="NCBI Taxonomy" id="28126"/>
    <lineage>
        <taxon>Bacteria</taxon>
        <taxon>Pseudomonadati</taxon>
        <taxon>Bacteroidota</taxon>
        <taxon>Bacteroidia</taxon>
        <taxon>Bacteroidales</taxon>
        <taxon>Prevotellaceae</taxon>
        <taxon>Segatella</taxon>
    </lineage>
</organism>
<evidence type="ECO:0000256" key="6">
    <source>
        <dbReference type="HAMAP-Rule" id="MF_01872"/>
    </source>
</evidence>
<dbReference type="InterPro" id="IPR022882">
    <property type="entry name" value="tRNA_adenine-N6_MeTrfase"/>
</dbReference>
<dbReference type="Proteomes" id="UP000255283">
    <property type="component" value="Unassembled WGS sequence"/>
</dbReference>
<evidence type="ECO:0000259" key="7">
    <source>
        <dbReference type="Pfam" id="PF05175"/>
    </source>
</evidence>
<keyword evidence="4 6" id="KW-0949">S-adenosyl-L-methionine</keyword>
<comment type="subcellular location">
    <subcellularLocation>
        <location evidence="6">Cytoplasm</location>
    </subcellularLocation>
</comment>
<dbReference type="GO" id="GO:0008033">
    <property type="term" value="P:tRNA processing"/>
    <property type="evidence" value="ECO:0007669"/>
    <property type="project" value="UniProtKB-UniRule"/>
</dbReference>
<keyword evidence="3 6" id="KW-0808">Transferase</keyword>
<dbReference type="EMBL" id="UGTJ01000002">
    <property type="protein sequence ID" value="SUB96472.1"/>
    <property type="molecule type" value="Genomic_DNA"/>
</dbReference>
<name>A0AAQ1UN75_9BACT</name>
<evidence type="ECO:0000256" key="5">
    <source>
        <dbReference type="ARBA" id="ARBA00022694"/>
    </source>
</evidence>
<dbReference type="AlphaFoldDB" id="A0AAQ1UN75"/>
<evidence type="ECO:0000256" key="1">
    <source>
        <dbReference type="ARBA" id="ARBA00022490"/>
    </source>
</evidence>
<keyword evidence="5 6" id="KW-0819">tRNA processing</keyword>
<dbReference type="Gene3D" id="3.40.50.150">
    <property type="entry name" value="Vaccinia Virus protein VP39"/>
    <property type="match status" value="1"/>
</dbReference>
<dbReference type="CDD" id="cd02440">
    <property type="entry name" value="AdoMet_MTases"/>
    <property type="match status" value="1"/>
</dbReference>
<feature type="domain" description="Methyltransferase small" evidence="7">
    <location>
        <begin position="35"/>
        <end position="129"/>
    </location>
</feature>
<evidence type="ECO:0000256" key="3">
    <source>
        <dbReference type="ARBA" id="ARBA00022679"/>
    </source>
</evidence>
<dbReference type="GO" id="GO:0016430">
    <property type="term" value="F:tRNA (adenine-N6)-methyltransferase activity"/>
    <property type="evidence" value="ECO:0007669"/>
    <property type="project" value="UniProtKB-UniRule"/>
</dbReference>
<accession>A0AAQ1UN75</accession>
<dbReference type="PANTHER" id="PTHR47739:SF1">
    <property type="entry name" value="TRNA1(VAL) (ADENINE(37)-N6)-METHYLTRANSFERASE"/>
    <property type="match status" value="1"/>
</dbReference>
<keyword evidence="1 6" id="KW-0963">Cytoplasm</keyword>
<sequence>MTDGFRFRQFSVRHDRCAMKVGTDGVLLGAWAPGGRSILDIGTGTGLIALMMAQRFPEAHVTGIDIDGDAALQARENAADSPFGPRIEVAHSSLAGFVAAASPPLSFDSIVCNPPFFLHSLKNPDARRSVARHADSLPFADLFRGVAALLAPAGVFSAIVPAEVFEAFTAEASIAGLFVSRLTRVRTTPRKPPKRSLVAFSRLRPDTLVEEECVMSQSDGSRSEWYRGLTAEFYL</sequence>
<dbReference type="GO" id="GO:0032259">
    <property type="term" value="P:methylation"/>
    <property type="evidence" value="ECO:0007669"/>
    <property type="project" value="UniProtKB-KW"/>
</dbReference>
<reference evidence="8 9" key="1">
    <citation type="submission" date="2018-06" db="EMBL/GenBank/DDBJ databases">
        <authorList>
            <consortium name="Pathogen Informatics"/>
            <person name="Doyle S."/>
        </authorList>
    </citation>
    <scope>NUCLEOTIDE SEQUENCE [LARGE SCALE GENOMIC DNA]</scope>
    <source>
        <strain evidence="8 9">NCTC13063</strain>
    </source>
</reference>
<evidence type="ECO:0000313" key="8">
    <source>
        <dbReference type="EMBL" id="SUB96472.1"/>
    </source>
</evidence>
<dbReference type="SUPFAM" id="SSF53335">
    <property type="entry name" value="S-adenosyl-L-methionine-dependent methyltransferases"/>
    <property type="match status" value="1"/>
</dbReference>
<keyword evidence="2 6" id="KW-0489">Methyltransferase</keyword>
<dbReference type="PROSITE" id="PS00092">
    <property type="entry name" value="N6_MTASE"/>
    <property type="match status" value="1"/>
</dbReference>
<dbReference type="GO" id="GO:0005737">
    <property type="term" value="C:cytoplasm"/>
    <property type="evidence" value="ECO:0007669"/>
    <property type="project" value="UniProtKB-SubCell"/>
</dbReference>
<dbReference type="InterPro" id="IPR050210">
    <property type="entry name" value="tRNA_Adenine-N(6)_MTase"/>
</dbReference>
<dbReference type="PANTHER" id="PTHR47739">
    <property type="entry name" value="TRNA1(VAL) (ADENINE(37)-N6)-METHYLTRANSFERASE"/>
    <property type="match status" value="1"/>
</dbReference>
<evidence type="ECO:0000256" key="2">
    <source>
        <dbReference type="ARBA" id="ARBA00022603"/>
    </source>
</evidence>
<dbReference type="InterPro" id="IPR029063">
    <property type="entry name" value="SAM-dependent_MTases_sf"/>
</dbReference>
<dbReference type="HAMAP" id="MF_01872">
    <property type="entry name" value="tRNA_methyltr_YfiC"/>
    <property type="match status" value="1"/>
</dbReference>
<gene>
    <name evidence="8" type="primary">yfiC</name>
    <name evidence="8" type="ORF">NCTC13063_02230</name>
</gene>
<dbReference type="RefSeq" id="WP_115154214.1">
    <property type="nucleotide sequence ID" value="NZ_DBFWLE010000014.1"/>
</dbReference>
<dbReference type="InterPro" id="IPR002052">
    <property type="entry name" value="DNA_methylase_N6_adenine_CS"/>
</dbReference>
<comment type="function">
    <text evidence="6">Specifically methylates the adenine in position 37 of tRNA(1)(Val) (anticodon cmo5UAC).</text>
</comment>
<evidence type="ECO:0000313" key="9">
    <source>
        <dbReference type="Proteomes" id="UP000255283"/>
    </source>
</evidence>
<dbReference type="GO" id="GO:0003676">
    <property type="term" value="F:nucleic acid binding"/>
    <property type="evidence" value="ECO:0007669"/>
    <property type="project" value="InterPro"/>
</dbReference>
<protein>
    <recommendedName>
        <fullName evidence="6">tRNA1(Val) (adenine(37)-N6)-methyltransferase</fullName>
        <ecNumber evidence="6">2.1.1.223</ecNumber>
    </recommendedName>
    <alternativeName>
        <fullName evidence="6">tRNA m6A37 methyltransferase</fullName>
    </alternativeName>
</protein>
<proteinExistence type="inferred from homology"/>
<dbReference type="Pfam" id="PF05175">
    <property type="entry name" value="MTS"/>
    <property type="match status" value="1"/>
</dbReference>